<evidence type="ECO:0000313" key="2">
    <source>
        <dbReference type="Proteomes" id="UP000789396"/>
    </source>
</evidence>
<dbReference type="Proteomes" id="UP000789396">
    <property type="component" value="Unassembled WGS sequence"/>
</dbReference>
<reference evidence="1" key="1">
    <citation type="submission" date="2021-06" db="EMBL/GenBank/DDBJ databases">
        <authorList>
            <person name="Kallberg Y."/>
            <person name="Tangrot J."/>
            <person name="Rosling A."/>
        </authorList>
    </citation>
    <scope>NUCLEOTIDE SEQUENCE</scope>
    <source>
        <strain evidence="1">IN212</strain>
    </source>
</reference>
<feature type="non-terminal residue" evidence="1">
    <location>
        <position position="369"/>
    </location>
</feature>
<evidence type="ECO:0000313" key="1">
    <source>
        <dbReference type="EMBL" id="CAG8761697.1"/>
    </source>
</evidence>
<accession>A0A9N9NUD6</accession>
<keyword evidence="2" id="KW-1185">Reference proteome</keyword>
<feature type="non-terminal residue" evidence="1">
    <location>
        <position position="1"/>
    </location>
</feature>
<proteinExistence type="predicted"/>
<dbReference type="EMBL" id="CAJVPZ010041445">
    <property type="protein sequence ID" value="CAG8761697.1"/>
    <property type="molecule type" value="Genomic_DNA"/>
</dbReference>
<gene>
    <name evidence="1" type="ORF">RFULGI_LOCUS14361</name>
</gene>
<dbReference type="AlphaFoldDB" id="A0A9N9NUD6"/>
<comment type="caution">
    <text evidence="1">The sequence shown here is derived from an EMBL/GenBank/DDBJ whole genome shotgun (WGS) entry which is preliminary data.</text>
</comment>
<protein>
    <submittedName>
        <fullName evidence="1">8437_t:CDS:1</fullName>
    </submittedName>
</protein>
<name>A0A9N9NUD6_9GLOM</name>
<dbReference type="OrthoDB" id="2369467at2759"/>
<sequence>FDMLYSATDDVRSSCLSTLRGIKTTKDYYAIKSVFAIGPFSILHLNSNKLTTSLFNVNEPFQNPNFTWKQVQFLYKEFADEYKLTIDQELLSEGRHLSYDIWQRFTTFSLGNEVLEYSTFIKMKSTLLRDDTDIKQAVRLLRTDFLANFDPVHAGMQNDLAMFLTTEGVLIPGEDAGTYKQIVPKVFPTSPKVEVPYHPSTGVLDILTTLTQVVRVFDQETIKSNNSFKIAHVPVNNANNREVPRESVYDAELYRVMSNWLSRFTVTGQWHLKYRAGGHINNKYVDIVISRPDHPTIALELLATATKEEFKEHYEWAILYDKKLPADETWGLRVVYLWHDLDFTKIRITACWWDTNNNTKHVTDVEEIM</sequence>
<organism evidence="1 2">
    <name type="scientific">Racocetra fulgida</name>
    <dbReference type="NCBI Taxonomy" id="60492"/>
    <lineage>
        <taxon>Eukaryota</taxon>
        <taxon>Fungi</taxon>
        <taxon>Fungi incertae sedis</taxon>
        <taxon>Mucoromycota</taxon>
        <taxon>Glomeromycotina</taxon>
        <taxon>Glomeromycetes</taxon>
        <taxon>Diversisporales</taxon>
        <taxon>Gigasporaceae</taxon>
        <taxon>Racocetra</taxon>
    </lineage>
</organism>